<geneLocation type="plasmid" evidence="1 2">
    <name>pERA53</name>
</geneLocation>
<reference evidence="1 2" key="1">
    <citation type="submission" date="2021-01" db="EMBL/GenBank/DDBJ databases">
        <title>Complete genome sequence of Erwinia rhapontici MAFF 311153.</title>
        <authorList>
            <person name="Morohoshi T."/>
            <person name="Someya N."/>
        </authorList>
    </citation>
    <scope>NUCLEOTIDE SEQUENCE [LARGE SCALE GENOMIC DNA]</scope>
    <source>
        <strain evidence="1 2">MAFF 311153</strain>
        <plasmid evidence="1 2">pERA53</plasmid>
    </source>
</reference>
<keyword evidence="1" id="KW-0614">Plasmid</keyword>
<dbReference type="Proteomes" id="UP000677515">
    <property type="component" value="Plasmid pERA53"/>
</dbReference>
<evidence type="ECO:0000313" key="2">
    <source>
        <dbReference type="Proteomes" id="UP000677515"/>
    </source>
</evidence>
<dbReference type="EMBL" id="AP024330">
    <property type="protein sequence ID" value="BCQ37378.1"/>
    <property type="molecule type" value="Genomic_DNA"/>
</dbReference>
<sequence length="65" mass="7468">MSDIKIILTIIFLYVSTDPYQRKSINVQSTPGIVTDYQRNMTRIITECKMIPFLLTDNASLKCNP</sequence>
<name>A0ABM7N7C2_ERWRD</name>
<evidence type="ECO:0000313" key="1">
    <source>
        <dbReference type="EMBL" id="BCQ37378.1"/>
    </source>
</evidence>
<protein>
    <submittedName>
        <fullName evidence="1">Uncharacterized protein</fullName>
    </submittedName>
</protein>
<accession>A0ABM7N7C2</accession>
<proteinExistence type="predicted"/>
<keyword evidence="2" id="KW-1185">Reference proteome</keyword>
<gene>
    <name evidence="1" type="ORF">ERHA53_47210</name>
</gene>
<organism evidence="1 2">
    <name type="scientific">Erwinia rhapontici</name>
    <name type="common">Pectobacterium rhapontici</name>
    <dbReference type="NCBI Taxonomy" id="55212"/>
    <lineage>
        <taxon>Bacteria</taxon>
        <taxon>Pseudomonadati</taxon>
        <taxon>Pseudomonadota</taxon>
        <taxon>Gammaproteobacteria</taxon>
        <taxon>Enterobacterales</taxon>
        <taxon>Erwiniaceae</taxon>
        <taxon>Erwinia</taxon>
    </lineage>
</organism>